<dbReference type="OrthoDB" id="625231at2759"/>
<sequence length="115" mass="13336">MEVLFFIKGRKKSSEREKEVIKDSLLHGKEMVVPKGCMAVYVGEELRRFVIPTSYLCLPVFRQLMERVKEEFGFDQAGGLRIPCDEKDFEQLLQVLRVQARSSGKKGKKLMRNLI</sequence>
<evidence type="ECO:0000313" key="2">
    <source>
        <dbReference type="EMBL" id="KAG6488667.1"/>
    </source>
</evidence>
<dbReference type="PANTHER" id="PTHR31374:SF139">
    <property type="entry name" value="OS02G0143300 PROTEIN"/>
    <property type="match status" value="1"/>
</dbReference>
<dbReference type="AlphaFoldDB" id="A0A8J5FFM6"/>
<dbReference type="EMBL" id="JACMSC010000014">
    <property type="protein sequence ID" value="KAG6488667.1"/>
    <property type="molecule type" value="Genomic_DNA"/>
</dbReference>
<accession>A0A8J5FFM6</accession>
<dbReference type="InterPro" id="IPR003676">
    <property type="entry name" value="SAUR_fam"/>
</dbReference>
<gene>
    <name evidence="2" type="ORF">ZIOFF_049916</name>
</gene>
<evidence type="ECO:0000313" key="3">
    <source>
        <dbReference type="Proteomes" id="UP000734854"/>
    </source>
</evidence>
<dbReference type="Pfam" id="PF02519">
    <property type="entry name" value="Auxin_inducible"/>
    <property type="match status" value="1"/>
</dbReference>
<proteinExistence type="inferred from homology"/>
<evidence type="ECO:0000256" key="1">
    <source>
        <dbReference type="ARBA" id="ARBA00006974"/>
    </source>
</evidence>
<keyword evidence="3" id="KW-1185">Reference proteome</keyword>
<dbReference type="PANTHER" id="PTHR31374">
    <property type="entry name" value="AUXIN-INDUCED PROTEIN-LIKE-RELATED"/>
    <property type="match status" value="1"/>
</dbReference>
<dbReference type="Proteomes" id="UP000734854">
    <property type="component" value="Unassembled WGS sequence"/>
</dbReference>
<protein>
    <recommendedName>
        <fullName evidence="4">SAUR family protein</fullName>
    </recommendedName>
</protein>
<comment type="similarity">
    <text evidence="1">Belongs to the ARG7 family.</text>
</comment>
<reference evidence="2 3" key="1">
    <citation type="submission" date="2020-08" db="EMBL/GenBank/DDBJ databases">
        <title>Plant Genome Project.</title>
        <authorList>
            <person name="Zhang R.-G."/>
        </authorList>
    </citation>
    <scope>NUCLEOTIDE SEQUENCE [LARGE SCALE GENOMIC DNA]</scope>
    <source>
        <tissue evidence="2">Rhizome</tissue>
    </source>
</reference>
<comment type="caution">
    <text evidence="2">The sequence shown here is derived from an EMBL/GenBank/DDBJ whole genome shotgun (WGS) entry which is preliminary data.</text>
</comment>
<evidence type="ECO:0008006" key="4">
    <source>
        <dbReference type="Google" id="ProtNLM"/>
    </source>
</evidence>
<name>A0A8J5FFM6_ZINOF</name>
<organism evidence="2 3">
    <name type="scientific">Zingiber officinale</name>
    <name type="common">Ginger</name>
    <name type="synonym">Amomum zingiber</name>
    <dbReference type="NCBI Taxonomy" id="94328"/>
    <lineage>
        <taxon>Eukaryota</taxon>
        <taxon>Viridiplantae</taxon>
        <taxon>Streptophyta</taxon>
        <taxon>Embryophyta</taxon>
        <taxon>Tracheophyta</taxon>
        <taxon>Spermatophyta</taxon>
        <taxon>Magnoliopsida</taxon>
        <taxon>Liliopsida</taxon>
        <taxon>Zingiberales</taxon>
        <taxon>Zingiberaceae</taxon>
        <taxon>Zingiber</taxon>
    </lineage>
</organism>
<dbReference type="GO" id="GO:0009733">
    <property type="term" value="P:response to auxin"/>
    <property type="evidence" value="ECO:0007669"/>
    <property type="project" value="InterPro"/>
</dbReference>